<dbReference type="Proteomes" id="UP001549920">
    <property type="component" value="Unassembled WGS sequence"/>
</dbReference>
<accession>A0ABR3HHR5</accession>
<dbReference type="CDD" id="cd09077">
    <property type="entry name" value="R1-I-EN"/>
    <property type="match status" value="1"/>
</dbReference>
<name>A0ABR3HHR5_LOXSC</name>
<evidence type="ECO:0000313" key="3">
    <source>
        <dbReference type="Proteomes" id="UP001549920"/>
    </source>
</evidence>
<reference evidence="2 3" key="1">
    <citation type="submission" date="2024-06" db="EMBL/GenBank/DDBJ databases">
        <title>A chromosome-level genome assembly of beet webworm, Loxostege sticticalis.</title>
        <authorList>
            <person name="Zhang Y."/>
        </authorList>
    </citation>
    <scope>NUCLEOTIDE SEQUENCE [LARGE SCALE GENOMIC DNA]</scope>
    <source>
        <strain evidence="2">AQ026</strain>
        <tissue evidence="2">Whole body</tissue>
    </source>
</reference>
<dbReference type="InterPro" id="IPR036691">
    <property type="entry name" value="Endo/exonu/phosph_ase_sf"/>
</dbReference>
<dbReference type="PANTHER" id="PTHR33273">
    <property type="entry name" value="DOMAIN-CONTAINING PROTEIN, PUTATIVE-RELATED"/>
    <property type="match status" value="1"/>
</dbReference>
<keyword evidence="3" id="KW-1185">Reference proteome</keyword>
<dbReference type="EMBL" id="JBEUOH010000019">
    <property type="protein sequence ID" value="KAL0869960.1"/>
    <property type="molecule type" value="Genomic_DNA"/>
</dbReference>
<dbReference type="InterPro" id="IPR005135">
    <property type="entry name" value="Endo/exonuclease/phosphatase"/>
</dbReference>
<dbReference type="SUPFAM" id="SSF56219">
    <property type="entry name" value="DNase I-like"/>
    <property type="match status" value="1"/>
</dbReference>
<protein>
    <recommendedName>
        <fullName evidence="1">Endonuclease/exonuclease/phosphatase domain-containing protein</fullName>
    </recommendedName>
</protein>
<evidence type="ECO:0000313" key="2">
    <source>
        <dbReference type="EMBL" id="KAL0869960.1"/>
    </source>
</evidence>
<organism evidence="2 3">
    <name type="scientific">Loxostege sticticalis</name>
    <name type="common">Beet webworm moth</name>
    <dbReference type="NCBI Taxonomy" id="481309"/>
    <lineage>
        <taxon>Eukaryota</taxon>
        <taxon>Metazoa</taxon>
        <taxon>Ecdysozoa</taxon>
        <taxon>Arthropoda</taxon>
        <taxon>Hexapoda</taxon>
        <taxon>Insecta</taxon>
        <taxon>Pterygota</taxon>
        <taxon>Neoptera</taxon>
        <taxon>Endopterygota</taxon>
        <taxon>Lepidoptera</taxon>
        <taxon>Glossata</taxon>
        <taxon>Ditrysia</taxon>
        <taxon>Pyraloidea</taxon>
        <taxon>Crambidae</taxon>
        <taxon>Pyraustinae</taxon>
        <taxon>Loxostege</taxon>
    </lineage>
</organism>
<dbReference type="Pfam" id="PF14529">
    <property type="entry name" value="Exo_endo_phos_2"/>
    <property type="match status" value="1"/>
</dbReference>
<comment type="caution">
    <text evidence="2">The sequence shown here is derived from an EMBL/GenBank/DDBJ whole genome shotgun (WGS) entry which is preliminary data.</text>
</comment>
<gene>
    <name evidence="2" type="ORF">ABMA27_006149</name>
</gene>
<dbReference type="PANTHER" id="PTHR33273:SF4">
    <property type="entry name" value="ENDONUCLEASE_EXONUCLEASE_PHOSPHATASE DOMAIN-CONTAINING PROTEIN"/>
    <property type="match status" value="1"/>
</dbReference>
<evidence type="ECO:0000259" key="1">
    <source>
        <dbReference type="Pfam" id="PF14529"/>
    </source>
</evidence>
<sequence>MALKVIQANVEHSAASQDLLLQHLAEWAADVAILSEPYYVPPGRSDWAVDSAGLAAIKFAGGLPFTLHAQGDGYVVVKRGQMLLAGVYCPPNDGFAAFEASLNRLSADLQRSTLPALVAGDFNAKSTAWGARLTDRRGEKLLEWATSHGLTILNRGTTPTCVRPQGSSRVDITFAHPAVAARTSGWEVLVEAESLSDHRYIRFDISASGSPSPRPSVRTATSPFPRWRLKALDRDMLKEAALVKAWLPVPSGEVEVDEEAEWFREALTHVCDASMPRSGALPPRRHVYWWSERIAELRRACIAARRASSRHLRR</sequence>
<dbReference type="Gene3D" id="3.60.10.10">
    <property type="entry name" value="Endonuclease/exonuclease/phosphatase"/>
    <property type="match status" value="1"/>
</dbReference>
<proteinExistence type="predicted"/>
<feature type="domain" description="Endonuclease/exonuclease/phosphatase" evidence="1">
    <location>
        <begin position="84"/>
        <end position="201"/>
    </location>
</feature>